<comment type="cofactor">
    <cofactor evidence="9">
        <name>Zn(2+)</name>
        <dbReference type="ChEBI" id="CHEBI:29105"/>
    </cofactor>
    <text evidence="9">Binds 1 zinc ion per subunit.</text>
</comment>
<protein>
    <recommendedName>
        <fullName evidence="9">Aminopeptidase</fullName>
        <ecNumber evidence="9">3.4.11.-</ecNumber>
    </recommendedName>
</protein>
<dbReference type="GO" id="GO:0006508">
    <property type="term" value="P:proteolysis"/>
    <property type="evidence" value="ECO:0007669"/>
    <property type="project" value="UniProtKB-KW"/>
</dbReference>
<dbReference type="GO" id="GO:0042277">
    <property type="term" value="F:peptide binding"/>
    <property type="evidence" value="ECO:0007669"/>
    <property type="project" value="TreeGrafter"/>
</dbReference>
<dbReference type="Proteomes" id="UP000285060">
    <property type="component" value="Unassembled WGS sequence"/>
</dbReference>
<dbReference type="GO" id="GO:0005737">
    <property type="term" value="C:cytoplasm"/>
    <property type="evidence" value="ECO:0007669"/>
    <property type="project" value="TreeGrafter"/>
</dbReference>
<evidence type="ECO:0000313" key="13">
    <source>
        <dbReference type="EMBL" id="RHY28098.1"/>
    </source>
</evidence>
<evidence type="ECO:0000256" key="7">
    <source>
        <dbReference type="ARBA" id="ARBA00023049"/>
    </source>
</evidence>
<dbReference type="PANTHER" id="PTHR11533:SF174">
    <property type="entry name" value="PUROMYCIN-SENSITIVE AMINOPEPTIDASE-RELATED"/>
    <property type="match status" value="1"/>
</dbReference>
<dbReference type="GO" id="GO:0008270">
    <property type="term" value="F:zinc ion binding"/>
    <property type="evidence" value="ECO:0007669"/>
    <property type="project" value="UniProtKB-UniRule"/>
</dbReference>
<dbReference type="PANTHER" id="PTHR11533">
    <property type="entry name" value="PROTEASE M1 ZINC METALLOPROTEASE"/>
    <property type="match status" value="1"/>
</dbReference>
<dbReference type="InterPro" id="IPR014782">
    <property type="entry name" value="Peptidase_M1_dom"/>
</dbReference>
<dbReference type="Pfam" id="PF17900">
    <property type="entry name" value="Peptidase_M1_N"/>
    <property type="match status" value="1"/>
</dbReference>
<dbReference type="GO" id="GO:0005615">
    <property type="term" value="C:extracellular space"/>
    <property type="evidence" value="ECO:0007669"/>
    <property type="project" value="TreeGrafter"/>
</dbReference>
<gene>
    <name evidence="13" type="ORF">DYB32_006265</name>
</gene>
<dbReference type="Gene3D" id="1.25.50.20">
    <property type="match status" value="1"/>
</dbReference>
<dbReference type="GO" id="GO:0070006">
    <property type="term" value="F:metalloaminopeptidase activity"/>
    <property type="evidence" value="ECO:0007669"/>
    <property type="project" value="TreeGrafter"/>
</dbReference>
<comment type="similarity">
    <text evidence="1 9">Belongs to the peptidase M1 family.</text>
</comment>
<dbReference type="VEuPathDB" id="FungiDB:H310_11772"/>
<evidence type="ECO:0000259" key="12">
    <source>
        <dbReference type="Pfam" id="PF17900"/>
    </source>
</evidence>
<dbReference type="SUPFAM" id="SSF55486">
    <property type="entry name" value="Metalloproteases ('zincins'), catalytic domain"/>
    <property type="match status" value="1"/>
</dbReference>
<feature type="site" description="Transition state stabilizer" evidence="8">
    <location>
        <position position="343"/>
    </location>
</feature>
<organism evidence="13 14">
    <name type="scientific">Aphanomyces invadans</name>
    <dbReference type="NCBI Taxonomy" id="157072"/>
    <lineage>
        <taxon>Eukaryota</taxon>
        <taxon>Sar</taxon>
        <taxon>Stramenopiles</taxon>
        <taxon>Oomycota</taxon>
        <taxon>Saprolegniomycetes</taxon>
        <taxon>Saprolegniales</taxon>
        <taxon>Verrucalvaceae</taxon>
        <taxon>Aphanomyces</taxon>
    </lineage>
</organism>
<keyword evidence="2 9" id="KW-0031">Aminopeptidase</keyword>
<evidence type="ECO:0000256" key="4">
    <source>
        <dbReference type="ARBA" id="ARBA00022723"/>
    </source>
</evidence>
<dbReference type="Gene3D" id="1.10.390.10">
    <property type="entry name" value="Neutral Protease Domain 2"/>
    <property type="match status" value="1"/>
</dbReference>
<dbReference type="InterPro" id="IPR045357">
    <property type="entry name" value="Aminopeptidase_N-like_N"/>
</dbReference>
<keyword evidence="3 9" id="KW-0645">Protease</keyword>
<feature type="domain" description="ERAP1-like C-terminal" evidence="11">
    <location>
        <begin position="474"/>
        <end position="785"/>
    </location>
</feature>
<dbReference type="GO" id="GO:0016020">
    <property type="term" value="C:membrane"/>
    <property type="evidence" value="ECO:0007669"/>
    <property type="project" value="TreeGrafter"/>
</dbReference>
<dbReference type="InterPro" id="IPR042097">
    <property type="entry name" value="Aminopeptidase_N-like_N_sf"/>
</dbReference>
<dbReference type="Gene3D" id="2.60.40.1910">
    <property type="match status" value="1"/>
</dbReference>
<dbReference type="InterPro" id="IPR027268">
    <property type="entry name" value="Peptidase_M4/M1_CTD_sf"/>
</dbReference>
<evidence type="ECO:0000256" key="2">
    <source>
        <dbReference type="ARBA" id="ARBA00022438"/>
    </source>
</evidence>
<proteinExistence type="inferred from homology"/>
<dbReference type="AlphaFoldDB" id="A0A418AS09"/>
<keyword evidence="7 9" id="KW-0482">Metalloprotease</keyword>
<comment type="caution">
    <text evidence="13">The sequence shown here is derived from an EMBL/GenBank/DDBJ whole genome shotgun (WGS) entry which is preliminary data.</text>
</comment>
<reference evidence="13 14" key="1">
    <citation type="submission" date="2018-08" db="EMBL/GenBank/DDBJ databases">
        <title>Aphanomyces genome sequencing and annotation.</title>
        <authorList>
            <person name="Minardi D."/>
            <person name="Oidtmann B."/>
            <person name="Van Der Giezen M."/>
            <person name="Studholme D.J."/>
        </authorList>
    </citation>
    <scope>NUCLEOTIDE SEQUENCE [LARGE SCALE GENOMIC DNA]</scope>
    <source>
        <strain evidence="13 14">NJM0002</strain>
    </source>
</reference>
<evidence type="ECO:0000259" key="11">
    <source>
        <dbReference type="Pfam" id="PF11838"/>
    </source>
</evidence>
<evidence type="ECO:0000313" key="14">
    <source>
        <dbReference type="Proteomes" id="UP000285060"/>
    </source>
</evidence>
<dbReference type="Gene3D" id="2.60.40.1730">
    <property type="entry name" value="tricorn interacting facor f3 domain"/>
    <property type="match status" value="1"/>
</dbReference>
<feature type="domain" description="Peptidase M1 membrane alanine aminopeptidase" evidence="10">
    <location>
        <begin position="308"/>
        <end position="402"/>
    </location>
</feature>
<dbReference type="GO" id="GO:0043171">
    <property type="term" value="P:peptide catabolic process"/>
    <property type="evidence" value="ECO:0007669"/>
    <property type="project" value="TreeGrafter"/>
</dbReference>
<keyword evidence="14" id="KW-1185">Reference proteome</keyword>
<keyword evidence="6 9" id="KW-0862">Zinc</keyword>
<keyword evidence="4 9" id="KW-0479">Metal-binding</keyword>
<evidence type="ECO:0000256" key="8">
    <source>
        <dbReference type="PIRSR" id="PIRSR634016-4"/>
    </source>
</evidence>
<dbReference type="Pfam" id="PF01433">
    <property type="entry name" value="Peptidase_M1"/>
    <property type="match status" value="1"/>
</dbReference>
<dbReference type="PRINTS" id="PR00756">
    <property type="entry name" value="ALADIPTASE"/>
</dbReference>
<evidence type="ECO:0000256" key="9">
    <source>
        <dbReference type="RuleBase" id="RU364040"/>
    </source>
</evidence>
<keyword evidence="5 9" id="KW-0378">Hydrolase</keyword>
<evidence type="ECO:0000256" key="1">
    <source>
        <dbReference type="ARBA" id="ARBA00010136"/>
    </source>
</evidence>
<dbReference type="InterPro" id="IPR024571">
    <property type="entry name" value="ERAP1-like_C_dom"/>
</dbReference>
<dbReference type="InterPro" id="IPR050344">
    <property type="entry name" value="Peptidase_M1_aminopeptidases"/>
</dbReference>
<accession>A0A418AS09</accession>
<sequence>MCDVDGSTKKAFARLPTTVKPIKVVLDVFYYTVDYDVIDLDRFRFEGTERVDVSIVEATSTITCHAVELWVHSVSLAIHHDDSPGTVVAADEVRYITKDEAVTFVFPLTIPAGSKATLSLQFHGILNDKLKGFYRSQYTQDGELRTMAVTQFEACDARRALVCWDEPAIKASFQLSMVTPVDREAISNTPVLSTLVRPSKSNPKRLEKVWQFDETPVMSTYLLGMVVGEFDFVSGFTKEGVVVRVYTPVGRSDRGKFALRVATQCLSFFTEKFGIPYPLAKLDMLAIPDFDAGIRTLPSFELFVQDITMATAMQKDAMESSHPIEVIVHHPDEVDQIFDVISYAKGASVIRMLANFIGVDKFYVGMHNYLTKFAYGNAKTVDLWQALEAASGLNITAMAHTWTTQMGFPVVTVTKDGPTISLTQQRFLANGAEDTVSKWDVPLTYITPSAGVHNAGIWVASQPSIRLDIGDAPWVKVNASQTGFYLVNYPSELWTALETPVAQLELDTVDRVSLLHSIFVLARAGLVATTDALQFSQAYAAEPEYLVWKELSENLAVYLRLFKHETWFPAFQAYIQRLYSNVMAQLTWNALPTDNDLTTNFRRDVIAMLAAAKDPAVAAEASTRFHASLASPSSLSADLRSIVYSIHVRTAPDSDAAFSHLQHVYETSNFIEEKLDVLGALGRFSSHALKSRALEWAVANVRSQDIQYVFGSVSADGSTVAWEYVQAQWDALSAKYSQVVVGRILCASIASFQTESDASAVEAFLVGRPQGAFARPLATVLENIRTKAAMYARDVEPLAAWIQTL</sequence>
<dbReference type="InterPro" id="IPR001930">
    <property type="entry name" value="Peptidase_M1"/>
</dbReference>
<feature type="domain" description="Aminopeptidase N-like N-terminal" evidence="12">
    <location>
        <begin position="38"/>
        <end position="222"/>
    </location>
</feature>
<dbReference type="Gene3D" id="3.30.2010.30">
    <property type="match status" value="1"/>
</dbReference>
<dbReference type="EMBL" id="QUSY01000645">
    <property type="protein sequence ID" value="RHY28098.1"/>
    <property type="molecule type" value="Genomic_DNA"/>
</dbReference>
<evidence type="ECO:0000259" key="10">
    <source>
        <dbReference type="Pfam" id="PF01433"/>
    </source>
</evidence>
<dbReference type="CDD" id="cd09601">
    <property type="entry name" value="M1_APN-Q_like"/>
    <property type="match status" value="1"/>
</dbReference>
<evidence type="ECO:0000256" key="5">
    <source>
        <dbReference type="ARBA" id="ARBA00022801"/>
    </source>
</evidence>
<name>A0A418AS09_9STRA</name>
<evidence type="ECO:0000256" key="6">
    <source>
        <dbReference type="ARBA" id="ARBA00022833"/>
    </source>
</evidence>
<dbReference type="SUPFAM" id="SSF63737">
    <property type="entry name" value="Leukotriene A4 hydrolase N-terminal domain"/>
    <property type="match status" value="1"/>
</dbReference>
<dbReference type="InterPro" id="IPR034016">
    <property type="entry name" value="M1_APN-typ"/>
</dbReference>
<dbReference type="EC" id="3.4.11.-" evidence="9"/>
<dbReference type="Pfam" id="PF11838">
    <property type="entry name" value="ERAP1_C"/>
    <property type="match status" value="1"/>
</dbReference>
<evidence type="ECO:0000256" key="3">
    <source>
        <dbReference type="ARBA" id="ARBA00022670"/>
    </source>
</evidence>